<dbReference type="Proteomes" id="UP000729402">
    <property type="component" value="Unassembled WGS sequence"/>
</dbReference>
<dbReference type="EMBL" id="JAAALK010000284">
    <property type="protein sequence ID" value="KAG8069367.1"/>
    <property type="molecule type" value="Genomic_DNA"/>
</dbReference>
<sequence>MATHASKGYLCGAGSSSFDDPDVVELSPAAAAAAAGGWSLLPPEAEAESGNSCGGLEVADWQFGIGSILVY</sequence>
<protein>
    <submittedName>
        <fullName evidence="1">Uncharacterized protein</fullName>
    </submittedName>
</protein>
<reference evidence="1" key="1">
    <citation type="journal article" date="2021" name="bioRxiv">
        <title>Whole Genome Assembly and Annotation of Northern Wild Rice, Zizania palustris L., Supports a Whole Genome Duplication in the Zizania Genus.</title>
        <authorList>
            <person name="Haas M."/>
            <person name="Kono T."/>
            <person name="Macchietto M."/>
            <person name="Millas R."/>
            <person name="McGilp L."/>
            <person name="Shao M."/>
            <person name="Duquette J."/>
            <person name="Hirsch C.N."/>
            <person name="Kimball J."/>
        </authorList>
    </citation>
    <scope>NUCLEOTIDE SEQUENCE</scope>
    <source>
        <tissue evidence="1">Fresh leaf tissue</tissue>
    </source>
</reference>
<proteinExistence type="predicted"/>
<reference evidence="1" key="2">
    <citation type="submission" date="2021-02" db="EMBL/GenBank/DDBJ databases">
        <authorList>
            <person name="Kimball J.A."/>
            <person name="Haas M.W."/>
            <person name="Macchietto M."/>
            <person name="Kono T."/>
            <person name="Duquette J."/>
            <person name="Shao M."/>
        </authorList>
    </citation>
    <scope>NUCLEOTIDE SEQUENCE</scope>
    <source>
        <tissue evidence="1">Fresh leaf tissue</tissue>
    </source>
</reference>
<evidence type="ECO:0000313" key="1">
    <source>
        <dbReference type="EMBL" id="KAG8069367.1"/>
    </source>
</evidence>
<evidence type="ECO:0000313" key="2">
    <source>
        <dbReference type="Proteomes" id="UP000729402"/>
    </source>
</evidence>
<organism evidence="1 2">
    <name type="scientific">Zizania palustris</name>
    <name type="common">Northern wild rice</name>
    <dbReference type="NCBI Taxonomy" id="103762"/>
    <lineage>
        <taxon>Eukaryota</taxon>
        <taxon>Viridiplantae</taxon>
        <taxon>Streptophyta</taxon>
        <taxon>Embryophyta</taxon>
        <taxon>Tracheophyta</taxon>
        <taxon>Spermatophyta</taxon>
        <taxon>Magnoliopsida</taxon>
        <taxon>Liliopsida</taxon>
        <taxon>Poales</taxon>
        <taxon>Poaceae</taxon>
        <taxon>BOP clade</taxon>
        <taxon>Oryzoideae</taxon>
        <taxon>Oryzeae</taxon>
        <taxon>Zizaniinae</taxon>
        <taxon>Zizania</taxon>
    </lineage>
</organism>
<name>A0A8J5SQT3_ZIZPA</name>
<keyword evidence="2" id="KW-1185">Reference proteome</keyword>
<dbReference type="AlphaFoldDB" id="A0A8J5SQT3"/>
<gene>
    <name evidence="1" type="ORF">GUJ93_ZPchr0005g14808</name>
</gene>
<accession>A0A8J5SQT3</accession>
<comment type="caution">
    <text evidence="1">The sequence shown here is derived from an EMBL/GenBank/DDBJ whole genome shotgun (WGS) entry which is preliminary data.</text>
</comment>